<gene>
    <name evidence="2" type="ORF">ESA94_16545</name>
</gene>
<evidence type="ECO:0000259" key="1">
    <source>
        <dbReference type="Pfam" id="PF12867"/>
    </source>
</evidence>
<evidence type="ECO:0000313" key="3">
    <source>
        <dbReference type="Proteomes" id="UP000290204"/>
    </source>
</evidence>
<dbReference type="EMBL" id="SDHW01000005">
    <property type="protein sequence ID" value="RXK58991.1"/>
    <property type="molecule type" value="Genomic_DNA"/>
</dbReference>
<dbReference type="SUPFAM" id="SSF109854">
    <property type="entry name" value="DinB/YfiT-like putative metalloenzymes"/>
    <property type="match status" value="1"/>
</dbReference>
<sequence length="169" mass="19288">MPRPTSNDYASFYHNYIMQVSEDDLQTAFQNQSAVLESFLQNLPEAKADYAYAEGKWTVKQLLQHIIDAERIFTHRALWFARQSPAPLSGFDENEYAVVADVSKRTIQSLCDELKAVRKSSEHLFKSFSAKELVTSGIANNNSITVNALGFVTLGHFLHHKKIMEERYL</sequence>
<organism evidence="2 3">
    <name type="scientific">Lacibacter luteus</name>
    <dbReference type="NCBI Taxonomy" id="2508719"/>
    <lineage>
        <taxon>Bacteria</taxon>
        <taxon>Pseudomonadati</taxon>
        <taxon>Bacteroidota</taxon>
        <taxon>Chitinophagia</taxon>
        <taxon>Chitinophagales</taxon>
        <taxon>Chitinophagaceae</taxon>
        <taxon>Lacibacter</taxon>
    </lineage>
</organism>
<dbReference type="AlphaFoldDB" id="A0A4Q1CGN1"/>
<keyword evidence="3" id="KW-1185">Reference proteome</keyword>
<proteinExistence type="predicted"/>
<dbReference type="OrthoDB" id="9793216at2"/>
<feature type="domain" description="DinB-like" evidence="1">
    <location>
        <begin position="30"/>
        <end position="163"/>
    </location>
</feature>
<protein>
    <submittedName>
        <fullName evidence="2">DinB family protein</fullName>
    </submittedName>
</protein>
<name>A0A4Q1CGN1_9BACT</name>
<dbReference type="InterPro" id="IPR024775">
    <property type="entry name" value="DinB-like"/>
</dbReference>
<dbReference type="Pfam" id="PF12867">
    <property type="entry name" value="DinB_2"/>
    <property type="match status" value="1"/>
</dbReference>
<dbReference type="Gene3D" id="1.20.120.450">
    <property type="entry name" value="dinb family like domain"/>
    <property type="match status" value="1"/>
</dbReference>
<evidence type="ECO:0000313" key="2">
    <source>
        <dbReference type="EMBL" id="RXK58991.1"/>
    </source>
</evidence>
<dbReference type="Proteomes" id="UP000290204">
    <property type="component" value="Unassembled WGS sequence"/>
</dbReference>
<reference evidence="2 3" key="1">
    <citation type="submission" date="2019-01" db="EMBL/GenBank/DDBJ databases">
        <title>Lacibacter sp. strain TTM-7.</title>
        <authorList>
            <person name="Chen W.-M."/>
        </authorList>
    </citation>
    <scope>NUCLEOTIDE SEQUENCE [LARGE SCALE GENOMIC DNA]</scope>
    <source>
        <strain evidence="2 3">TTM-7</strain>
    </source>
</reference>
<dbReference type="RefSeq" id="WP_129132047.1">
    <property type="nucleotide sequence ID" value="NZ_SDHW01000005.1"/>
</dbReference>
<accession>A0A4Q1CGN1</accession>
<dbReference type="InterPro" id="IPR034660">
    <property type="entry name" value="DinB/YfiT-like"/>
</dbReference>
<comment type="caution">
    <text evidence="2">The sequence shown here is derived from an EMBL/GenBank/DDBJ whole genome shotgun (WGS) entry which is preliminary data.</text>
</comment>